<feature type="non-terminal residue" evidence="1">
    <location>
        <position position="1"/>
    </location>
</feature>
<comment type="caution">
    <text evidence="1">The sequence shown here is derived from an EMBL/GenBank/DDBJ whole genome shotgun (WGS) entry which is preliminary data.</text>
</comment>
<dbReference type="EMBL" id="CAJOBH010133372">
    <property type="protein sequence ID" value="CAF4769440.1"/>
    <property type="molecule type" value="Genomic_DNA"/>
</dbReference>
<dbReference type="Proteomes" id="UP000681967">
    <property type="component" value="Unassembled WGS sequence"/>
</dbReference>
<name>A0A8S3BE20_9BILA</name>
<reference evidence="1" key="1">
    <citation type="submission" date="2021-02" db="EMBL/GenBank/DDBJ databases">
        <authorList>
            <person name="Nowell W R."/>
        </authorList>
    </citation>
    <scope>NUCLEOTIDE SEQUENCE</scope>
</reference>
<sequence length="63" mass="6949">NSSVKPDANSLLDEICDTIKQTVIVDNINFVVDVLLFKADLPARALATKHVNHNGYYACLECD</sequence>
<accession>A0A8S3BE20</accession>
<protein>
    <submittedName>
        <fullName evidence="1">Uncharacterized protein</fullName>
    </submittedName>
</protein>
<dbReference type="AlphaFoldDB" id="A0A8S3BE20"/>
<feature type="non-terminal residue" evidence="1">
    <location>
        <position position="63"/>
    </location>
</feature>
<evidence type="ECO:0000313" key="1">
    <source>
        <dbReference type="EMBL" id="CAF4769440.1"/>
    </source>
</evidence>
<evidence type="ECO:0000313" key="2">
    <source>
        <dbReference type="Proteomes" id="UP000681967"/>
    </source>
</evidence>
<gene>
    <name evidence="1" type="ORF">BYL167_LOCUS46855</name>
</gene>
<organism evidence="1 2">
    <name type="scientific">Rotaria magnacalcarata</name>
    <dbReference type="NCBI Taxonomy" id="392030"/>
    <lineage>
        <taxon>Eukaryota</taxon>
        <taxon>Metazoa</taxon>
        <taxon>Spiralia</taxon>
        <taxon>Gnathifera</taxon>
        <taxon>Rotifera</taxon>
        <taxon>Eurotatoria</taxon>
        <taxon>Bdelloidea</taxon>
        <taxon>Philodinida</taxon>
        <taxon>Philodinidae</taxon>
        <taxon>Rotaria</taxon>
    </lineage>
</organism>
<proteinExistence type="predicted"/>